<evidence type="ECO:0000256" key="1">
    <source>
        <dbReference type="SAM" id="MobiDB-lite"/>
    </source>
</evidence>
<feature type="compositionally biased region" description="Basic and acidic residues" evidence="1">
    <location>
        <begin position="201"/>
        <end position="213"/>
    </location>
</feature>
<gene>
    <name evidence="2" type="ORF">ECRASSUSDP1_LOCUS13388</name>
</gene>
<organism evidence="2 3">
    <name type="scientific">Euplotes crassus</name>
    <dbReference type="NCBI Taxonomy" id="5936"/>
    <lineage>
        <taxon>Eukaryota</taxon>
        <taxon>Sar</taxon>
        <taxon>Alveolata</taxon>
        <taxon>Ciliophora</taxon>
        <taxon>Intramacronucleata</taxon>
        <taxon>Spirotrichea</taxon>
        <taxon>Hypotrichia</taxon>
        <taxon>Euplotida</taxon>
        <taxon>Euplotidae</taxon>
        <taxon>Moneuplotes</taxon>
    </lineage>
</organism>
<reference evidence="2" key="1">
    <citation type="submission" date="2023-07" db="EMBL/GenBank/DDBJ databases">
        <authorList>
            <consortium name="AG Swart"/>
            <person name="Singh M."/>
            <person name="Singh A."/>
            <person name="Seah K."/>
            <person name="Emmerich C."/>
        </authorList>
    </citation>
    <scope>NUCLEOTIDE SEQUENCE</scope>
    <source>
        <strain evidence="2">DP1</strain>
    </source>
</reference>
<dbReference type="Proteomes" id="UP001295684">
    <property type="component" value="Unassembled WGS sequence"/>
</dbReference>
<comment type="caution">
    <text evidence="2">The sequence shown here is derived from an EMBL/GenBank/DDBJ whole genome shotgun (WGS) entry which is preliminary data.</text>
</comment>
<dbReference type="AlphaFoldDB" id="A0AAD1UPY4"/>
<protein>
    <submittedName>
        <fullName evidence="2">Uncharacterized protein</fullName>
    </submittedName>
</protein>
<dbReference type="EMBL" id="CAMPGE010013324">
    <property type="protein sequence ID" value="CAI2372061.1"/>
    <property type="molecule type" value="Genomic_DNA"/>
</dbReference>
<proteinExistence type="predicted"/>
<evidence type="ECO:0000313" key="3">
    <source>
        <dbReference type="Proteomes" id="UP001295684"/>
    </source>
</evidence>
<evidence type="ECO:0000313" key="2">
    <source>
        <dbReference type="EMBL" id="CAI2372061.1"/>
    </source>
</evidence>
<name>A0AAD1UPY4_EUPCR</name>
<feature type="region of interest" description="Disordered" evidence="1">
    <location>
        <begin position="201"/>
        <end position="221"/>
    </location>
</feature>
<accession>A0AAD1UPY4</accession>
<keyword evidence="3" id="KW-1185">Reference proteome</keyword>
<sequence length="289" mass="33965">MNNINNVEQTSYFNGTTSHQIGDLSEVYKGQKNMKIEAGACVQQKSRMIRIKTSEEIEFLEEQFKKDPVWSRKTVQYCKKFLKLRTHQIYKWGFDKKKNLKRMENEDKASINRFFDAEFELSKIFPVRNLGDSIEDASPDVLFDSLACPEFDYNKIVDELVRTSKKLHNPNKFRRSDLGEDRKDFCQEKFSLKNFDTDAHKKEVEETTEDSGKDPMGSPQPSNLFMDLCEGRVSKETSENEHTFKSSQCMIYDSAVHPFLEDYQEVDLQRDYIFEKDSFLFKDCQAFLN</sequence>